<dbReference type="PANTHER" id="PTHR12991">
    <property type="entry name" value="NITROGEN PERMEASE REGULATOR 2/TUMOR SUPPRESSOR CANDIDATE 4"/>
    <property type="match status" value="1"/>
</dbReference>
<proteinExistence type="inferred from homology"/>
<evidence type="ECO:0000313" key="3">
    <source>
        <dbReference type="EMBL" id="CAL1705090.1"/>
    </source>
</evidence>
<evidence type="ECO:0000256" key="2">
    <source>
        <dbReference type="SAM" id="MobiDB-lite"/>
    </source>
</evidence>
<name>A0ABP1DB70_9APHY</name>
<organism evidence="3 4">
    <name type="scientific">Somion occarium</name>
    <dbReference type="NCBI Taxonomy" id="3059160"/>
    <lineage>
        <taxon>Eukaryota</taxon>
        <taxon>Fungi</taxon>
        <taxon>Dikarya</taxon>
        <taxon>Basidiomycota</taxon>
        <taxon>Agaricomycotina</taxon>
        <taxon>Agaricomycetes</taxon>
        <taxon>Polyporales</taxon>
        <taxon>Cerrenaceae</taxon>
        <taxon>Somion</taxon>
    </lineage>
</organism>
<dbReference type="PANTHER" id="PTHR12991:SF10">
    <property type="entry name" value="GATOR COMPLEX PROTEIN NPRL2"/>
    <property type="match status" value="1"/>
</dbReference>
<reference evidence="4" key="1">
    <citation type="submission" date="2024-04" db="EMBL/GenBank/DDBJ databases">
        <authorList>
            <person name="Shaw F."/>
            <person name="Minotto A."/>
        </authorList>
    </citation>
    <scope>NUCLEOTIDE SEQUENCE [LARGE SCALE GENOMIC DNA]</scope>
</reference>
<dbReference type="Pfam" id="PF06218">
    <property type="entry name" value="NPR2"/>
    <property type="match status" value="2"/>
</dbReference>
<feature type="region of interest" description="Disordered" evidence="2">
    <location>
        <begin position="493"/>
        <end position="579"/>
    </location>
</feature>
<dbReference type="EMBL" id="OZ037946">
    <property type="protein sequence ID" value="CAL1705090.1"/>
    <property type="molecule type" value="Genomic_DNA"/>
</dbReference>
<evidence type="ECO:0000256" key="1">
    <source>
        <dbReference type="ARBA" id="ARBA00008433"/>
    </source>
</evidence>
<feature type="compositionally biased region" description="Polar residues" evidence="2">
    <location>
        <begin position="535"/>
        <end position="557"/>
    </location>
</feature>
<evidence type="ECO:0008006" key="5">
    <source>
        <dbReference type="Google" id="ProtNLM"/>
    </source>
</evidence>
<protein>
    <recommendedName>
        <fullName evidence="5">NPR2-domain-containing protein</fullName>
    </recommendedName>
</protein>
<keyword evidence="4" id="KW-1185">Reference proteome</keyword>
<dbReference type="InterPro" id="IPR009348">
    <property type="entry name" value="NPR2-like"/>
</dbReference>
<accession>A0ABP1DB70</accession>
<gene>
    <name evidence="3" type="ORF">GFSPODELE1_LOCUS5272</name>
</gene>
<feature type="region of interest" description="Disordered" evidence="2">
    <location>
        <begin position="40"/>
        <end position="81"/>
    </location>
</feature>
<evidence type="ECO:0000313" key="4">
    <source>
        <dbReference type="Proteomes" id="UP001497453"/>
    </source>
</evidence>
<sequence length="660" mass="73705">MADTGSSFLPRIESVFYAIFDIEHGPKIVHQVPEGLIATSASSSGTSKSNHDTTQSPSSFSAMTSKDDSERDIPTSSTSALGTPMLSAVDVRQLRSPQKRPDSSNKYLFNFDDISKYIIPNSALYGRLVICATRGHRIIGFPVEMKGRYERNYFRFNLCFVFDRTADLSCFEPVIRKIGRVLTACEDESRFLSSEDNSSAIHAILEQLYEDLNSYRETSIPIDKFNSIELKIFPFFPNPAPIHDWQVPLALINLKDRIRSNWDLTIVKICKYIDGVNHIARIATLADCDVALVREAVSHLLYYQVVTLIDIFQFSNVYTLRKSIQWMADQPHVTEEGPSYVARPGAVLDWPKLLHLYSRLKSGKTVYEWMQEYDVFNQGIDIRRFISFGVVKGFLRRVHRWPILMPSSKPSSTAEMRDSARLGDRSRVSELSSIVAQPSLSFARPEPDQSRVRAPVQEALPTITSAGAELVPISPKERESVQRHVSAAERSLARLHNRISKPQSEERTPIVRTRPLRTPSMSAREPPPARRPQVDYSNLNSAVPTYVSSSPQFSSMRLSPDAGGGSDSMESEHSSGGRSTVGAIARGIRMSKSPSAPGAHLPHTASPFPPALVPLLDGEHHTDELCTRFNVGWPMLSQWLVMAGGGQEDGDYGDVCIIYR</sequence>
<dbReference type="Proteomes" id="UP001497453">
    <property type="component" value="Chromosome 3"/>
</dbReference>
<feature type="compositionally biased region" description="Polar residues" evidence="2">
    <location>
        <begin position="52"/>
        <end position="64"/>
    </location>
</feature>
<comment type="similarity">
    <text evidence="1">Belongs to the NPR2 family.</text>
</comment>